<accession>A0ABW9WJ18</accession>
<evidence type="ECO:0000313" key="1">
    <source>
        <dbReference type="EMBL" id="MYN40324.1"/>
    </source>
</evidence>
<protein>
    <recommendedName>
        <fullName evidence="3">DUF3106 domain-containing protein</fullName>
    </recommendedName>
</protein>
<comment type="caution">
    <text evidence="1">The sequence shown here is derived from an EMBL/GenBank/DDBJ whole genome shotgun (WGS) entry which is preliminary data.</text>
</comment>
<proteinExistence type="predicted"/>
<sequence>MKLSPEMEKVRASVFPDLSADDYMALLERNRARFNALPPDEQRRIREQLDALEREDVSFHAEQRRKMAEIQAKNAIEKPEWQAKRGHADG</sequence>
<dbReference type="Proteomes" id="UP000466332">
    <property type="component" value="Unassembled WGS sequence"/>
</dbReference>
<reference evidence="1 2" key="1">
    <citation type="submission" date="2019-12" db="EMBL/GenBank/DDBJ databases">
        <title>Novel species isolated from a subtropical stream in China.</title>
        <authorList>
            <person name="Lu H."/>
        </authorList>
    </citation>
    <scope>NUCLEOTIDE SEQUENCE [LARGE SCALE GENOMIC DNA]</scope>
    <source>
        <strain evidence="1 2">FT109W</strain>
    </source>
</reference>
<dbReference type="EMBL" id="WWCS01000007">
    <property type="protein sequence ID" value="MYN40324.1"/>
    <property type="molecule type" value="Genomic_DNA"/>
</dbReference>
<name>A0ABW9WJ18_9BURK</name>
<evidence type="ECO:0008006" key="3">
    <source>
        <dbReference type="Google" id="ProtNLM"/>
    </source>
</evidence>
<gene>
    <name evidence="1" type="ORF">GTP55_13155</name>
</gene>
<keyword evidence="2" id="KW-1185">Reference proteome</keyword>
<dbReference type="RefSeq" id="WP_161045387.1">
    <property type="nucleotide sequence ID" value="NZ_WWCS01000007.1"/>
</dbReference>
<organism evidence="1 2">
    <name type="scientific">Duganella margarita</name>
    <dbReference type="NCBI Taxonomy" id="2692170"/>
    <lineage>
        <taxon>Bacteria</taxon>
        <taxon>Pseudomonadati</taxon>
        <taxon>Pseudomonadota</taxon>
        <taxon>Betaproteobacteria</taxon>
        <taxon>Burkholderiales</taxon>
        <taxon>Oxalobacteraceae</taxon>
        <taxon>Telluria group</taxon>
        <taxon>Duganella</taxon>
    </lineage>
</organism>
<evidence type="ECO:0000313" key="2">
    <source>
        <dbReference type="Proteomes" id="UP000466332"/>
    </source>
</evidence>